<proteinExistence type="predicted"/>
<dbReference type="RefSeq" id="WP_185059542.1">
    <property type="nucleotide sequence ID" value="NZ_BAABJP010000015.1"/>
</dbReference>
<sequence>MLTRHQLYGPRFQRVFPDIFLPASAPLDLFTRSRAAYLLVRDQGGALVGYSAAQLLDADFAPANAQAEVAAPRFMYRPRGLRTCGDRIEAADLVQAHNCRVTTPVRTAWDLARRVPLVEAVVAVDALARRAGFEPTDLLDYRAKHPGARGCRRLDRIVALADPRAESPPETRLRVGLVLEGLPTPETQYEILDEFGFLLAKADLAYPPARLAIEYDGRIHLERWRWERDRERDTRLAGYGWETLRFGHNDLRAIHQTASKVRGLLARRAPRPS</sequence>
<evidence type="ECO:0000313" key="3">
    <source>
        <dbReference type="Proteomes" id="UP001428817"/>
    </source>
</evidence>
<dbReference type="InterPro" id="IPR011335">
    <property type="entry name" value="Restrct_endonuc-II-like"/>
</dbReference>
<comment type="caution">
    <text evidence="2">The sequence shown here is derived from an EMBL/GenBank/DDBJ whole genome shotgun (WGS) entry which is preliminary data.</text>
</comment>
<dbReference type="Pfam" id="PF04480">
    <property type="entry name" value="DUF559"/>
    <property type="match status" value="1"/>
</dbReference>
<feature type="domain" description="DUF559" evidence="1">
    <location>
        <begin position="205"/>
        <end position="252"/>
    </location>
</feature>
<dbReference type="InterPro" id="IPR007569">
    <property type="entry name" value="DUF559"/>
</dbReference>
<name>A0ABP9Q5B3_9PSEU</name>
<accession>A0ABP9Q5B3</accession>
<keyword evidence="3" id="KW-1185">Reference proteome</keyword>
<dbReference type="SUPFAM" id="SSF52980">
    <property type="entry name" value="Restriction endonuclease-like"/>
    <property type="match status" value="1"/>
</dbReference>
<reference evidence="3" key="1">
    <citation type="journal article" date="2019" name="Int. J. Syst. Evol. Microbiol.">
        <title>The Global Catalogue of Microorganisms (GCM) 10K type strain sequencing project: providing services to taxonomists for standard genome sequencing and annotation.</title>
        <authorList>
            <consortium name="The Broad Institute Genomics Platform"/>
            <consortium name="The Broad Institute Genome Sequencing Center for Infectious Disease"/>
            <person name="Wu L."/>
            <person name="Ma J."/>
        </authorList>
    </citation>
    <scope>NUCLEOTIDE SEQUENCE [LARGE SCALE GENOMIC DNA]</scope>
    <source>
        <strain evidence="3">JCM 18303</strain>
    </source>
</reference>
<dbReference type="EMBL" id="BAABJP010000015">
    <property type="protein sequence ID" value="GAA5156808.1"/>
    <property type="molecule type" value="Genomic_DNA"/>
</dbReference>
<evidence type="ECO:0000259" key="1">
    <source>
        <dbReference type="Pfam" id="PF04480"/>
    </source>
</evidence>
<evidence type="ECO:0000313" key="2">
    <source>
        <dbReference type="EMBL" id="GAA5156808.1"/>
    </source>
</evidence>
<gene>
    <name evidence="2" type="ORF">GCM10023321_33420</name>
</gene>
<dbReference type="Gene3D" id="3.40.960.10">
    <property type="entry name" value="VSR Endonuclease"/>
    <property type="match status" value="1"/>
</dbReference>
<organism evidence="2 3">
    <name type="scientific">Pseudonocardia eucalypti</name>
    <dbReference type="NCBI Taxonomy" id="648755"/>
    <lineage>
        <taxon>Bacteria</taxon>
        <taxon>Bacillati</taxon>
        <taxon>Actinomycetota</taxon>
        <taxon>Actinomycetes</taxon>
        <taxon>Pseudonocardiales</taxon>
        <taxon>Pseudonocardiaceae</taxon>
        <taxon>Pseudonocardia</taxon>
    </lineage>
</organism>
<protein>
    <recommendedName>
        <fullName evidence="1">DUF559 domain-containing protein</fullName>
    </recommendedName>
</protein>
<dbReference type="Proteomes" id="UP001428817">
    <property type="component" value="Unassembled WGS sequence"/>
</dbReference>